<proteinExistence type="predicted"/>
<evidence type="ECO:0000313" key="3">
    <source>
        <dbReference type="Proteomes" id="UP000749646"/>
    </source>
</evidence>
<feature type="transmembrane region" description="Helical" evidence="1">
    <location>
        <begin position="141"/>
        <end position="163"/>
    </location>
</feature>
<dbReference type="EMBL" id="JAAAHW010009496">
    <property type="protein sequence ID" value="KAF9939917.1"/>
    <property type="molecule type" value="Genomic_DNA"/>
</dbReference>
<reference evidence="2" key="1">
    <citation type="journal article" date="2020" name="Fungal Divers.">
        <title>Resolving the Mortierellaceae phylogeny through synthesis of multi-gene phylogenetics and phylogenomics.</title>
        <authorList>
            <person name="Vandepol N."/>
            <person name="Liber J."/>
            <person name="Desiro A."/>
            <person name="Na H."/>
            <person name="Kennedy M."/>
            <person name="Barry K."/>
            <person name="Grigoriev I.V."/>
            <person name="Miller A.N."/>
            <person name="O'Donnell K."/>
            <person name="Stajich J.E."/>
            <person name="Bonito G."/>
        </authorList>
    </citation>
    <scope>NUCLEOTIDE SEQUENCE</scope>
    <source>
        <strain evidence="2">MES-2147</strain>
    </source>
</reference>
<keyword evidence="1" id="KW-0472">Membrane</keyword>
<dbReference type="Proteomes" id="UP000749646">
    <property type="component" value="Unassembled WGS sequence"/>
</dbReference>
<gene>
    <name evidence="2" type="ORF">BGZ65_009007</name>
</gene>
<feature type="non-terminal residue" evidence="2">
    <location>
        <position position="1"/>
    </location>
</feature>
<keyword evidence="1" id="KW-1133">Transmembrane helix</keyword>
<dbReference type="AlphaFoldDB" id="A0A9P6LTY0"/>
<evidence type="ECO:0000313" key="2">
    <source>
        <dbReference type="EMBL" id="KAF9939917.1"/>
    </source>
</evidence>
<evidence type="ECO:0000256" key="1">
    <source>
        <dbReference type="SAM" id="Phobius"/>
    </source>
</evidence>
<accession>A0A9P6LTY0</accession>
<organism evidence="2 3">
    <name type="scientific">Modicella reniformis</name>
    <dbReference type="NCBI Taxonomy" id="1440133"/>
    <lineage>
        <taxon>Eukaryota</taxon>
        <taxon>Fungi</taxon>
        <taxon>Fungi incertae sedis</taxon>
        <taxon>Mucoromycota</taxon>
        <taxon>Mortierellomycotina</taxon>
        <taxon>Mortierellomycetes</taxon>
        <taxon>Mortierellales</taxon>
        <taxon>Mortierellaceae</taxon>
        <taxon>Modicella</taxon>
    </lineage>
</organism>
<keyword evidence="1" id="KW-0812">Transmembrane</keyword>
<sequence>MARFLILAHATRTLRITPEGMSFPWAASGLLRSSGCLSFTLAAHSQEIFAARCNIAKTFAQQQQSYSSLFSTSACHLYPSSSSLTSAEFWHLPSRSSFHRAAFLTRSSFIKEFPPHSRAAFQQQCRAYSRYPVKKRGSLRFLFKTTAIATAFVAIPTFLIFGLPGASFIFVPIVVGGMVGGTILFTGGLFLIVFPIVVLGGALTLWLYAVPAIVVDRELNKILKRAQNQDFNEKSTGRVNIQMAMFDSTDHSTTYQWSDSTGNDVTDHGNNTEVVVDNENGGIVKRSERSSTGRFEISNSSNSFSTGNLKVVRENGHVRIEIEDDGD</sequence>
<protein>
    <submittedName>
        <fullName evidence="2">Uncharacterized protein</fullName>
    </submittedName>
</protein>
<name>A0A9P6LTY0_9FUNG</name>
<feature type="transmembrane region" description="Helical" evidence="1">
    <location>
        <begin position="183"/>
        <end position="215"/>
    </location>
</feature>
<keyword evidence="3" id="KW-1185">Reference proteome</keyword>
<comment type="caution">
    <text evidence="2">The sequence shown here is derived from an EMBL/GenBank/DDBJ whole genome shotgun (WGS) entry which is preliminary data.</text>
</comment>